<keyword evidence="5 7" id="KW-0804">Transcription</keyword>
<dbReference type="Gene3D" id="6.10.250.2430">
    <property type="match status" value="1"/>
</dbReference>
<dbReference type="PROSITE" id="PS51152">
    <property type="entry name" value="NFYA_HAP2_2"/>
    <property type="match status" value="1"/>
</dbReference>
<keyword evidence="2 7" id="KW-0805">Transcription regulation</keyword>
<evidence type="ECO:0000256" key="8">
    <source>
        <dbReference type="SAM" id="MobiDB-lite"/>
    </source>
</evidence>
<feature type="region of interest" description="Disordered" evidence="8">
    <location>
        <begin position="140"/>
        <end position="177"/>
    </location>
</feature>
<dbReference type="InterPro" id="IPR018362">
    <property type="entry name" value="CCAAT-binding_factor_CS"/>
</dbReference>
<sequence length="316" mass="35798">MNDQGEEHQPLDIGLLRYSTDEIGMRSAPNTMSDKITKVAKDVLVEQSNPADIYLYDQPQEALRQNAHKRSLETQQSLTSTTSNYGNDKNTTDYTNDTNNRINSNNGSNNDSPHDINYNNSSNNNMDVQSMLTPLKQRDRHDYREDHHKQQNLGPDKGPPITASHESSIPASQEMQSADTLLTRTTFDTRGSNEGNDPTEQPFYVNAKQYYRILKRRYTRAKLEENLRISRERRPYLHESRHKHAMRRPRGQGGRFLTLAEIEAMKLKEGSASSGSSVSSPPSIKSESEHMGPGPRLIEKQGPKPKKLKPADGSHR</sequence>
<feature type="compositionally biased region" description="Low complexity" evidence="8">
    <location>
        <begin position="270"/>
        <end position="285"/>
    </location>
</feature>
<feature type="compositionally biased region" description="Basic and acidic residues" evidence="8">
    <location>
        <begin position="140"/>
        <end position="149"/>
    </location>
</feature>
<dbReference type="SMART" id="SM00521">
    <property type="entry name" value="CBF"/>
    <property type="match status" value="1"/>
</dbReference>
<comment type="function">
    <text evidence="7">Component of the sequence-specific heterotrimeric transcription factor (NF-Y) which specifically recognizes a 5'-CCAAT-3' box motif found in the promoters of its target genes.</text>
</comment>
<evidence type="ECO:0000256" key="4">
    <source>
        <dbReference type="ARBA" id="ARBA00023159"/>
    </source>
</evidence>
<evidence type="ECO:0000256" key="6">
    <source>
        <dbReference type="ARBA" id="ARBA00023242"/>
    </source>
</evidence>
<feature type="region of interest" description="Disordered" evidence="8">
    <location>
        <begin position="66"/>
        <end position="127"/>
    </location>
</feature>
<reference evidence="9 10" key="1">
    <citation type="submission" date="2016-08" db="EMBL/GenBank/DDBJ databases">
        <title>Draft genome sequence of allopolyploid Zygosaccharomyces rouxii.</title>
        <authorList>
            <person name="Watanabe J."/>
            <person name="Uehara K."/>
            <person name="Mogi Y."/>
            <person name="Tsukioka Y."/>
        </authorList>
    </citation>
    <scope>NUCLEOTIDE SEQUENCE [LARGE SCALE GENOMIC DNA]</scope>
    <source>
        <strain evidence="9 10">NBRC 110957</strain>
    </source>
</reference>
<dbReference type="PRINTS" id="PR00616">
    <property type="entry name" value="CCAATSUBUNTB"/>
</dbReference>
<comment type="subunit">
    <text evidence="7">Heterotrimer.</text>
</comment>
<keyword evidence="3 7" id="KW-0238">DNA-binding</keyword>
<keyword evidence="6 7" id="KW-0539">Nucleus</keyword>
<feature type="compositionally biased region" description="Low complexity" evidence="8">
    <location>
        <begin position="73"/>
        <end position="125"/>
    </location>
</feature>
<keyword evidence="4" id="KW-0010">Activator</keyword>
<feature type="compositionally biased region" description="Polar residues" evidence="8">
    <location>
        <begin position="164"/>
        <end position="177"/>
    </location>
</feature>
<evidence type="ECO:0000256" key="3">
    <source>
        <dbReference type="ARBA" id="ARBA00023125"/>
    </source>
</evidence>
<gene>
    <name evidence="9" type="ORF">ZYGR_0P03860</name>
</gene>
<dbReference type="AlphaFoldDB" id="A0A1Q3A2B7"/>
<dbReference type="GO" id="GO:0003700">
    <property type="term" value="F:DNA-binding transcription factor activity"/>
    <property type="evidence" value="ECO:0007669"/>
    <property type="project" value="UniProtKB-UniRule"/>
</dbReference>
<dbReference type="Proteomes" id="UP000187013">
    <property type="component" value="Unassembled WGS sequence"/>
</dbReference>
<evidence type="ECO:0000313" key="10">
    <source>
        <dbReference type="Proteomes" id="UP000187013"/>
    </source>
</evidence>
<dbReference type="PANTHER" id="PTHR12632">
    <property type="entry name" value="TRANSCRIPTION FACTOR NF-Y ALPHA-RELATED"/>
    <property type="match status" value="1"/>
</dbReference>
<feature type="region of interest" description="Disordered" evidence="8">
    <location>
        <begin position="267"/>
        <end position="316"/>
    </location>
</feature>
<evidence type="ECO:0000256" key="2">
    <source>
        <dbReference type="ARBA" id="ARBA00023015"/>
    </source>
</evidence>
<comment type="similarity">
    <text evidence="7">Belongs to the NFYA/HAP2 subunit family.</text>
</comment>
<protein>
    <recommendedName>
        <fullName evidence="7">Transcriptional activator HAP2</fullName>
    </recommendedName>
</protein>
<dbReference type="Pfam" id="PF02045">
    <property type="entry name" value="CBFB_NFYA"/>
    <property type="match status" value="1"/>
</dbReference>
<dbReference type="eggNOG" id="KOG1561">
    <property type="taxonomic scope" value="Eukaryota"/>
</dbReference>
<comment type="subcellular location">
    <subcellularLocation>
        <location evidence="1 7">Nucleus</location>
    </subcellularLocation>
</comment>
<evidence type="ECO:0000256" key="5">
    <source>
        <dbReference type="ARBA" id="ARBA00023163"/>
    </source>
</evidence>
<dbReference type="OrthoDB" id="1097733at2759"/>
<dbReference type="EMBL" id="BDGX01000016">
    <property type="protein sequence ID" value="GAV49740.1"/>
    <property type="molecule type" value="Genomic_DNA"/>
</dbReference>
<dbReference type="InterPro" id="IPR001289">
    <property type="entry name" value="NFYA"/>
</dbReference>
<name>A0A1Q3A2B7_ZYGRO</name>
<evidence type="ECO:0000313" key="9">
    <source>
        <dbReference type="EMBL" id="GAV49740.1"/>
    </source>
</evidence>
<comment type="caution">
    <text evidence="9">The sequence shown here is derived from an EMBL/GenBank/DDBJ whole genome shotgun (WGS) entry which is preliminary data.</text>
</comment>
<dbReference type="PROSITE" id="PS00686">
    <property type="entry name" value="NFYA_HAP2_1"/>
    <property type="match status" value="1"/>
</dbReference>
<dbReference type="GO" id="GO:0016602">
    <property type="term" value="C:CCAAT-binding factor complex"/>
    <property type="evidence" value="ECO:0007669"/>
    <property type="project" value="InterPro"/>
</dbReference>
<organism evidence="9 10">
    <name type="scientific">Zygosaccharomyces rouxii</name>
    <dbReference type="NCBI Taxonomy" id="4956"/>
    <lineage>
        <taxon>Eukaryota</taxon>
        <taxon>Fungi</taxon>
        <taxon>Dikarya</taxon>
        <taxon>Ascomycota</taxon>
        <taxon>Saccharomycotina</taxon>
        <taxon>Saccharomycetes</taxon>
        <taxon>Saccharomycetales</taxon>
        <taxon>Saccharomycetaceae</taxon>
        <taxon>Zygosaccharomyces</taxon>
    </lineage>
</organism>
<dbReference type="GO" id="GO:0003677">
    <property type="term" value="F:DNA binding"/>
    <property type="evidence" value="ECO:0007669"/>
    <property type="project" value="UniProtKB-KW"/>
</dbReference>
<evidence type="ECO:0000256" key="1">
    <source>
        <dbReference type="ARBA" id="ARBA00004123"/>
    </source>
</evidence>
<evidence type="ECO:0000256" key="7">
    <source>
        <dbReference type="RuleBase" id="RU367155"/>
    </source>
</evidence>
<proteinExistence type="inferred from homology"/>
<accession>A0A1Q3A2B7</accession>